<organism evidence="1">
    <name type="scientific">Arundo donax</name>
    <name type="common">Giant reed</name>
    <name type="synonym">Donax arundinaceus</name>
    <dbReference type="NCBI Taxonomy" id="35708"/>
    <lineage>
        <taxon>Eukaryota</taxon>
        <taxon>Viridiplantae</taxon>
        <taxon>Streptophyta</taxon>
        <taxon>Embryophyta</taxon>
        <taxon>Tracheophyta</taxon>
        <taxon>Spermatophyta</taxon>
        <taxon>Magnoliopsida</taxon>
        <taxon>Liliopsida</taxon>
        <taxon>Poales</taxon>
        <taxon>Poaceae</taxon>
        <taxon>PACMAD clade</taxon>
        <taxon>Arundinoideae</taxon>
        <taxon>Arundineae</taxon>
        <taxon>Arundo</taxon>
    </lineage>
</organism>
<accession>A0A0A8Y515</accession>
<proteinExistence type="predicted"/>
<reference evidence="1" key="1">
    <citation type="submission" date="2014-09" db="EMBL/GenBank/DDBJ databases">
        <authorList>
            <person name="Magalhaes I.L.F."/>
            <person name="Oliveira U."/>
            <person name="Santos F.R."/>
            <person name="Vidigal T.H.D.A."/>
            <person name="Brescovit A.D."/>
            <person name="Santos A.J."/>
        </authorList>
    </citation>
    <scope>NUCLEOTIDE SEQUENCE</scope>
    <source>
        <tissue evidence="1">Shoot tissue taken approximately 20 cm above the soil surface</tissue>
    </source>
</reference>
<protein>
    <submittedName>
        <fullName evidence="1">Uncharacterized protein</fullName>
    </submittedName>
</protein>
<dbReference type="EMBL" id="GBRH01278062">
    <property type="protein sequence ID" value="JAD19833.1"/>
    <property type="molecule type" value="Transcribed_RNA"/>
</dbReference>
<evidence type="ECO:0000313" key="1">
    <source>
        <dbReference type="EMBL" id="JAD19833.1"/>
    </source>
</evidence>
<dbReference type="AlphaFoldDB" id="A0A0A8Y515"/>
<reference evidence="1" key="2">
    <citation type="journal article" date="2015" name="Data Brief">
        <title>Shoot transcriptome of the giant reed, Arundo donax.</title>
        <authorList>
            <person name="Barrero R.A."/>
            <person name="Guerrero F.D."/>
            <person name="Moolhuijzen P."/>
            <person name="Goolsby J.A."/>
            <person name="Tidwell J."/>
            <person name="Bellgard S.E."/>
            <person name="Bellgard M.I."/>
        </authorList>
    </citation>
    <scope>NUCLEOTIDE SEQUENCE</scope>
    <source>
        <tissue evidence="1">Shoot tissue taken approximately 20 cm above the soil surface</tissue>
    </source>
</reference>
<sequence length="28" mass="3311">MNMKPGSPKIQGKYERLQQKLMLKTKCM</sequence>
<name>A0A0A8Y515_ARUDO</name>